<name>A0A0E9VQQ4_ANGAN</name>
<organism evidence="2">
    <name type="scientific">Anguilla anguilla</name>
    <name type="common">European freshwater eel</name>
    <name type="synonym">Muraena anguilla</name>
    <dbReference type="NCBI Taxonomy" id="7936"/>
    <lineage>
        <taxon>Eukaryota</taxon>
        <taxon>Metazoa</taxon>
        <taxon>Chordata</taxon>
        <taxon>Craniata</taxon>
        <taxon>Vertebrata</taxon>
        <taxon>Euteleostomi</taxon>
        <taxon>Actinopterygii</taxon>
        <taxon>Neopterygii</taxon>
        <taxon>Teleostei</taxon>
        <taxon>Anguilliformes</taxon>
        <taxon>Anguillidae</taxon>
        <taxon>Anguilla</taxon>
    </lineage>
</organism>
<proteinExistence type="predicted"/>
<evidence type="ECO:0000256" key="1">
    <source>
        <dbReference type="SAM" id="MobiDB-lite"/>
    </source>
</evidence>
<feature type="region of interest" description="Disordered" evidence="1">
    <location>
        <begin position="1"/>
        <end position="22"/>
    </location>
</feature>
<evidence type="ECO:0000313" key="2">
    <source>
        <dbReference type="EMBL" id="JAH80362.1"/>
    </source>
</evidence>
<reference evidence="2" key="2">
    <citation type="journal article" date="2015" name="Fish Shellfish Immunol.">
        <title>Early steps in the European eel (Anguilla anguilla)-Vibrio vulnificus interaction in the gills: Role of the RtxA13 toxin.</title>
        <authorList>
            <person name="Callol A."/>
            <person name="Pajuelo D."/>
            <person name="Ebbesson L."/>
            <person name="Teles M."/>
            <person name="MacKenzie S."/>
            <person name="Amaro C."/>
        </authorList>
    </citation>
    <scope>NUCLEOTIDE SEQUENCE</scope>
</reference>
<sequence length="22" mass="2711">MRKVRKTSIRKPVLPLMTRDER</sequence>
<reference evidence="2" key="1">
    <citation type="submission" date="2014-11" db="EMBL/GenBank/DDBJ databases">
        <authorList>
            <person name="Amaro Gonzalez C."/>
        </authorList>
    </citation>
    <scope>NUCLEOTIDE SEQUENCE</scope>
</reference>
<dbReference type="EMBL" id="GBXM01028215">
    <property type="protein sequence ID" value="JAH80362.1"/>
    <property type="molecule type" value="Transcribed_RNA"/>
</dbReference>
<accession>A0A0E9VQQ4</accession>
<dbReference type="AlphaFoldDB" id="A0A0E9VQQ4"/>
<protein>
    <submittedName>
        <fullName evidence="2">Uncharacterized protein</fullName>
    </submittedName>
</protein>